<dbReference type="Gene3D" id="1.10.10.10">
    <property type="entry name" value="Winged helix-like DNA-binding domain superfamily/Winged helix DNA-binding domain"/>
    <property type="match status" value="1"/>
</dbReference>
<dbReference type="InterPro" id="IPR014284">
    <property type="entry name" value="RNA_pol_sigma-70_dom"/>
</dbReference>
<proteinExistence type="inferred from homology"/>
<dbReference type="InterPro" id="IPR039425">
    <property type="entry name" value="RNA_pol_sigma-70-like"/>
</dbReference>
<name>A0A9D2TGT0_9MICO</name>
<reference evidence="9" key="2">
    <citation type="submission" date="2021-04" db="EMBL/GenBank/DDBJ databases">
        <authorList>
            <person name="Gilroy R."/>
        </authorList>
    </citation>
    <scope>NUCLEOTIDE SEQUENCE</scope>
    <source>
        <strain evidence="9">CHK130-7132</strain>
    </source>
</reference>
<evidence type="ECO:0000259" key="8">
    <source>
        <dbReference type="Pfam" id="PF13490"/>
    </source>
</evidence>
<dbReference type="NCBIfam" id="TIGR02937">
    <property type="entry name" value="sigma70-ECF"/>
    <property type="match status" value="1"/>
</dbReference>
<feature type="region of interest" description="Disordered" evidence="6">
    <location>
        <begin position="256"/>
        <end position="298"/>
    </location>
</feature>
<dbReference type="InterPro" id="IPR013324">
    <property type="entry name" value="RNA_pol_sigma_r3/r4-like"/>
</dbReference>
<keyword evidence="3" id="KW-0731">Sigma factor</keyword>
<dbReference type="Gene3D" id="1.10.10.1320">
    <property type="entry name" value="Anti-sigma factor, zinc-finger domain"/>
    <property type="match status" value="1"/>
</dbReference>
<dbReference type="PANTHER" id="PTHR43133:SF8">
    <property type="entry name" value="RNA POLYMERASE SIGMA FACTOR HI_1459-RELATED"/>
    <property type="match status" value="1"/>
</dbReference>
<dbReference type="Pfam" id="PF13490">
    <property type="entry name" value="zf-HC2"/>
    <property type="match status" value="1"/>
</dbReference>
<dbReference type="Pfam" id="PF04542">
    <property type="entry name" value="Sigma70_r2"/>
    <property type="match status" value="1"/>
</dbReference>
<feature type="compositionally biased region" description="Basic and acidic residues" evidence="6">
    <location>
        <begin position="263"/>
        <end position="278"/>
    </location>
</feature>
<dbReference type="InterPro" id="IPR027383">
    <property type="entry name" value="Znf_put"/>
</dbReference>
<evidence type="ECO:0000256" key="3">
    <source>
        <dbReference type="ARBA" id="ARBA00023082"/>
    </source>
</evidence>
<gene>
    <name evidence="9" type="ORF">H9932_02710</name>
</gene>
<dbReference type="GO" id="GO:0016987">
    <property type="term" value="F:sigma factor activity"/>
    <property type="evidence" value="ECO:0007669"/>
    <property type="project" value="UniProtKB-KW"/>
</dbReference>
<dbReference type="AlphaFoldDB" id="A0A9D2TGT0"/>
<keyword evidence="4" id="KW-0238">DNA-binding</keyword>
<dbReference type="InterPro" id="IPR036388">
    <property type="entry name" value="WH-like_DNA-bd_sf"/>
</dbReference>
<keyword evidence="5" id="KW-0804">Transcription</keyword>
<evidence type="ECO:0000256" key="1">
    <source>
        <dbReference type="ARBA" id="ARBA00010641"/>
    </source>
</evidence>
<feature type="non-terminal residue" evidence="9">
    <location>
        <position position="298"/>
    </location>
</feature>
<evidence type="ECO:0000256" key="2">
    <source>
        <dbReference type="ARBA" id="ARBA00023015"/>
    </source>
</evidence>
<dbReference type="InterPro" id="IPR013325">
    <property type="entry name" value="RNA_pol_sigma_r2"/>
</dbReference>
<organism evidence="9 10">
    <name type="scientific">Candidatus Brachybacterium intestinipullorum</name>
    <dbReference type="NCBI Taxonomy" id="2838512"/>
    <lineage>
        <taxon>Bacteria</taxon>
        <taxon>Bacillati</taxon>
        <taxon>Actinomycetota</taxon>
        <taxon>Actinomycetes</taxon>
        <taxon>Micrococcales</taxon>
        <taxon>Dermabacteraceae</taxon>
        <taxon>Brachybacterium</taxon>
    </lineage>
</organism>
<dbReference type="GO" id="GO:0006352">
    <property type="term" value="P:DNA-templated transcription initiation"/>
    <property type="evidence" value="ECO:0007669"/>
    <property type="project" value="InterPro"/>
</dbReference>
<reference evidence="9" key="1">
    <citation type="journal article" date="2021" name="PeerJ">
        <title>Extensive microbial diversity within the chicken gut microbiome revealed by metagenomics and culture.</title>
        <authorList>
            <person name="Gilroy R."/>
            <person name="Ravi A."/>
            <person name="Getino M."/>
            <person name="Pursley I."/>
            <person name="Horton D.L."/>
            <person name="Alikhan N.F."/>
            <person name="Baker D."/>
            <person name="Gharbi K."/>
            <person name="Hall N."/>
            <person name="Watson M."/>
            <person name="Adriaenssens E.M."/>
            <person name="Foster-Nyarko E."/>
            <person name="Jarju S."/>
            <person name="Secka A."/>
            <person name="Antonio M."/>
            <person name="Oren A."/>
            <person name="Chaudhuri R.R."/>
            <person name="La Ragione R."/>
            <person name="Hildebrand F."/>
            <person name="Pallen M.J."/>
        </authorList>
    </citation>
    <scope>NUCLEOTIDE SEQUENCE</scope>
    <source>
        <strain evidence="9">CHK130-7132</strain>
    </source>
</reference>
<dbReference type="GO" id="GO:0003677">
    <property type="term" value="F:DNA binding"/>
    <property type="evidence" value="ECO:0007669"/>
    <property type="project" value="UniProtKB-KW"/>
</dbReference>
<comment type="caution">
    <text evidence="9">The sequence shown here is derived from an EMBL/GenBank/DDBJ whole genome shotgun (WGS) entry which is preliminary data.</text>
</comment>
<feature type="domain" description="Putative zinc-finger" evidence="8">
    <location>
        <begin position="189"/>
        <end position="222"/>
    </location>
</feature>
<evidence type="ECO:0000313" key="10">
    <source>
        <dbReference type="Proteomes" id="UP000823854"/>
    </source>
</evidence>
<dbReference type="InterPro" id="IPR007627">
    <property type="entry name" value="RNA_pol_sigma70_r2"/>
</dbReference>
<feature type="domain" description="RNA polymerase sigma-70 region 2" evidence="7">
    <location>
        <begin position="25"/>
        <end position="91"/>
    </location>
</feature>
<dbReference type="PANTHER" id="PTHR43133">
    <property type="entry name" value="RNA POLYMERASE ECF-TYPE SIGMA FACTO"/>
    <property type="match status" value="1"/>
</dbReference>
<dbReference type="Proteomes" id="UP000823854">
    <property type="component" value="Unassembled WGS sequence"/>
</dbReference>
<dbReference type="EMBL" id="DWWC01000056">
    <property type="protein sequence ID" value="HJC68576.1"/>
    <property type="molecule type" value="Genomic_DNA"/>
</dbReference>
<keyword evidence="2" id="KW-0805">Transcription regulation</keyword>
<accession>A0A9D2TGT0</accession>
<sequence length="298" mass="32825">MRGPVDEDELLAAVRSGDTGAYAELYRRHHAEALRLARRLGGPHECDDIAQEAFLKVLKTIMRGGGPQRGFVAYLMRAVRNEVIDRQRRAREVAVEDVETVDAESSSIPDGVDDRIEQDLVQRAFTTLPQSWQQVLWLTEVEGLPPRAVAPQLQQSPNAVSQLSRRAREGLRTAWLQAHVDATSVQEPCRQVAGSLGAYERGQLTAARASRVTAHLEGCVHCSLALSELRGVSTRLRGLLLPVVLGSPILLGSLSGRSRPRRRVETPRSSDNAREQRTHPSRCAVTRDARAAVSCPRS</sequence>
<evidence type="ECO:0000313" key="9">
    <source>
        <dbReference type="EMBL" id="HJC68576.1"/>
    </source>
</evidence>
<evidence type="ECO:0000256" key="5">
    <source>
        <dbReference type="ARBA" id="ARBA00023163"/>
    </source>
</evidence>
<evidence type="ECO:0000259" key="7">
    <source>
        <dbReference type="Pfam" id="PF04542"/>
    </source>
</evidence>
<evidence type="ECO:0000256" key="6">
    <source>
        <dbReference type="SAM" id="MobiDB-lite"/>
    </source>
</evidence>
<evidence type="ECO:0000256" key="4">
    <source>
        <dbReference type="ARBA" id="ARBA00023125"/>
    </source>
</evidence>
<dbReference type="SUPFAM" id="SSF88659">
    <property type="entry name" value="Sigma3 and sigma4 domains of RNA polymerase sigma factors"/>
    <property type="match status" value="1"/>
</dbReference>
<dbReference type="InterPro" id="IPR041916">
    <property type="entry name" value="Anti_sigma_zinc_sf"/>
</dbReference>
<dbReference type="SUPFAM" id="SSF88946">
    <property type="entry name" value="Sigma2 domain of RNA polymerase sigma factors"/>
    <property type="match status" value="1"/>
</dbReference>
<dbReference type="Gene3D" id="1.10.1740.10">
    <property type="match status" value="1"/>
</dbReference>
<protein>
    <submittedName>
        <fullName evidence="9">Sigma-70 family RNA polymerase sigma factor</fullName>
    </submittedName>
</protein>
<comment type="similarity">
    <text evidence="1">Belongs to the sigma-70 factor family. ECF subfamily.</text>
</comment>